<organism evidence="1">
    <name type="scientific">Arundo donax</name>
    <name type="common">Giant reed</name>
    <name type="synonym">Donax arundinaceus</name>
    <dbReference type="NCBI Taxonomy" id="35708"/>
    <lineage>
        <taxon>Eukaryota</taxon>
        <taxon>Viridiplantae</taxon>
        <taxon>Streptophyta</taxon>
        <taxon>Embryophyta</taxon>
        <taxon>Tracheophyta</taxon>
        <taxon>Spermatophyta</taxon>
        <taxon>Magnoliopsida</taxon>
        <taxon>Liliopsida</taxon>
        <taxon>Poales</taxon>
        <taxon>Poaceae</taxon>
        <taxon>PACMAD clade</taxon>
        <taxon>Arundinoideae</taxon>
        <taxon>Arundineae</taxon>
        <taxon>Arundo</taxon>
    </lineage>
</organism>
<name>A0A0A9BXM5_ARUDO</name>
<proteinExistence type="predicted"/>
<evidence type="ECO:0000313" key="1">
    <source>
        <dbReference type="EMBL" id="JAD66968.1"/>
    </source>
</evidence>
<dbReference type="EMBL" id="GBRH01230927">
    <property type="protein sequence ID" value="JAD66968.1"/>
    <property type="molecule type" value="Transcribed_RNA"/>
</dbReference>
<sequence length="43" mass="4907">MYNFGITTSEVSSSNKTNRQCKYLRTDFFSHAMLAVLLFILGT</sequence>
<reference evidence="1" key="2">
    <citation type="journal article" date="2015" name="Data Brief">
        <title>Shoot transcriptome of the giant reed, Arundo donax.</title>
        <authorList>
            <person name="Barrero R.A."/>
            <person name="Guerrero F.D."/>
            <person name="Moolhuijzen P."/>
            <person name="Goolsby J.A."/>
            <person name="Tidwell J."/>
            <person name="Bellgard S.E."/>
            <person name="Bellgard M.I."/>
        </authorList>
    </citation>
    <scope>NUCLEOTIDE SEQUENCE</scope>
    <source>
        <tissue evidence="1">Shoot tissue taken approximately 20 cm above the soil surface</tissue>
    </source>
</reference>
<protein>
    <submittedName>
        <fullName evidence="1">Uncharacterized protein</fullName>
    </submittedName>
</protein>
<dbReference type="AlphaFoldDB" id="A0A0A9BXM5"/>
<reference evidence="1" key="1">
    <citation type="submission" date="2014-09" db="EMBL/GenBank/DDBJ databases">
        <authorList>
            <person name="Magalhaes I.L.F."/>
            <person name="Oliveira U."/>
            <person name="Santos F.R."/>
            <person name="Vidigal T.H.D.A."/>
            <person name="Brescovit A.D."/>
            <person name="Santos A.J."/>
        </authorList>
    </citation>
    <scope>NUCLEOTIDE SEQUENCE</scope>
    <source>
        <tissue evidence="1">Shoot tissue taken approximately 20 cm above the soil surface</tissue>
    </source>
</reference>
<accession>A0A0A9BXM5</accession>